<protein>
    <submittedName>
        <fullName evidence="1">Uncharacterized protein</fullName>
    </submittedName>
</protein>
<keyword evidence="2" id="KW-1185">Reference proteome</keyword>
<comment type="caution">
    <text evidence="1">The sequence shown here is derived from an EMBL/GenBank/DDBJ whole genome shotgun (WGS) entry which is preliminary data.</text>
</comment>
<sequence length="45" mass="5171">MKKKVKSILMLLLLLLVIYLTVQFLKNLDDFKAGLNGNPPIENRD</sequence>
<proteinExistence type="predicted"/>
<evidence type="ECO:0000313" key="1">
    <source>
        <dbReference type="EMBL" id="MFB9211084.1"/>
    </source>
</evidence>
<gene>
    <name evidence="1" type="ORF">ACFFUR_04640</name>
</gene>
<dbReference type="Proteomes" id="UP001589654">
    <property type="component" value="Unassembled WGS sequence"/>
</dbReference>
<accession>A0ABV5J2N7</accession>
<name>A0ABV5J2N7_9BACT</name>
<dbReference type="EMBL" id="JBHMEW010000040">
    <property type="protein sequence ID" value="MFB9211084.1"/>
    <property type="molecule type" value="Genomic_DNA"/>
</dbReference>
<evidence type="ECO:0000313" key="2">
    <source>
        <dbReference type="Proteomes" id="UP001589654"/>
    </source>
</evidence>
<reference evidence="1 2" key="1">
    <citation type="submission" date="2024-09" db="EMBL/GenBank/DDBJ databases">
        <authorList>
            <person name="Sun Q."/>
            <person name="Mori K."/>
        </authorList>
    </citation>
    <scope>NUCLEOTIDE SEQUENCE [LARGE SCALE GENOMIC DNA]</scope>
    <source>
        <strain evidence="1 2">CECT 7682</strain>
    </source>
</reference>
<organism evidence="1 2">
    <name type="scientific">Echinicola jeungdonensis</name>
    <dbReference type="NCBI Taxonomy" id="709343"/>
    <lineage>
        <taxon>Bacteria</taxon>
        <taxon>Pseudomonadati</taxon>
        <taxon>Bacteroidota</taxon>
        <taxon>Cytophagia</taxon>
        <taxon>Cytophagales</taxon>
        <taxon>Cyclobacteriaceae</taxon>
        <taxon>Echinicola</taxon>
    </lineage>
</organism>